<evidence type="ECO:0000256" key="1">
    <source>
        <dbReference type="SAM" id="MobiDB-lite"/>
    </source>
</evidence>
<proteinExistence type="predicted"/>
<feature type="compositionally biased region" description="Low complexity" evidence="1">
    <location>
        <begin position="81"/>
        <end position="91"/>
    </location>
</feature>
<evidence type="ECO:0000256" key="2">
    <source>
        <dbReference type="SAM" id="SignalP"/>
    </source>
</evidence>
<reference evidence="3 4" key="1">
    <citation type="submission" date="2018-06" db="EMBL/GenBank/DDBJ databases">
        <title>Streptacidiphilus pinicola sp. nov., isolated from pine grove soil.</title>
        <authorList>
            <person name="Roh S.G."/>
            <person name="Park S."/>
            <person name="Kim M.-K."/>
            <person name="Yun B.-R."/>
            <person name="Park J."/>
            <person name="Kim M.J."/>
            <person name="Kim Y.S."/>
            <person name="Kim S.B."/>
        </authorList>
    </citation>
    <scope>NUCLEOTIDE SEQUENCE [LARGE SCALE GENOMIC DNA]</scope>
    <source>
        <strain evidence="3 4">MMS16-CNU450</strain>
    </source>
</reference>
<comment type="caution">
    <text evidence="3">The sequence shown here is derived from an EMBL/GenBank/DDBJ whole genome shotgun (WGS) entry which is preliminary data.</text>
</comment>
<name>A0A2X0JUM9_9ACTN</name>
<evidence type="ECO:0000313" key="3">
    <source>
        <dbReference type="EMBL" id="RAG80615.1"/>
    </source>
</evidence>
<protein>
    <recommendedName>
        <fullName evidence="5">Sensor domain-containing protein</fullName>
    </recommendedName>
</protein>
<dbReference type="AlphaFoldDB" id="A0A2X0JUM9"/>
<feature type="signal peptide" evidence="2">
    <location>
        <begin position="1"/>
        <end position="21"/>
    </location>
</feature>
<evidence type="ECO:0008006" key="5">
    <source>
        <dbReference type="Google" id="ProtNLM"/>
    </source>
</evidence>
<keyword evidence="2" id="KW-0732">Signal</keyword>
<gene>
    <name evidence="3" type="ORF">DN069_37170</name>
</gene>
<sequence>MRLQMRLQLAAVAASLSLATALSGCSSGATSNAIGAGAGSSAPASSAPAGSAAVPSAGQLQGALLAASDLGPDFTAQPGDTTAPTNTPAPTGCSALTDLMNAAPSTSPNPAQGPDAQVILEGSQTGPFVGEFLSARPQPVLDRNYPAVVKALHTCQELNFPTGSTQVPFQLSDFDMGTSGSTAKHLSGTVQGVPINGYLAVDRLTPTVALVYLYLEVAGDSPQTAKTYFEQAVSKVQATLQQSATPASV</sequence>
<evidence type="ECO:0000313" key="4">
    <source>
        <dbReference type="Proteomes" id="UP000248889"/>
    </source>
</evidence>
<dbReference type="PROSITE" id="PS51257">
    <property type="entry name" value="PROKAR_LIPOPROTEIN"/>
    <property type="match status" value="1"/>
</dbReference>
<feature type="chain" id="PRO_5039543024" description="Sensor domain-containing protein" evidence="2">
    <location>
        <begin position="22"/>
        <end position="249"/>
    </location>
</feature>
<keyword evidence="4" id="KW-1185">Reference proteome</keyword>
<dbReference type="Proteomes" id="UP000248889">
    <property type="component" value="Unassembled WGS sequence"/>
</dbReference>
<dbReference type="OrthoDB" id="4200789at2"/>
<accession>A0A2X0JUM9</accession>
<dbReference type="EMBL" id="QKYN01000212">
    <property type="protein sequence ID" value="RAG80615.1"/>
    <property type="molecule type" value="Genomic_DNA"/>
</dbReference>
<dbReference type="RefSeq" id="WP_111507670.1">
    <property type="nucleotide sequence ID" value="NZ_QKYN01000212.1"/>
</dbReference>
<feature type="region of interest" description="Disordered" evidence="1">
    <location>
        <begin position="70"/>
        <end position="111"/>
    </location>
</feature>
<organism evidence="3 4">
    <name type="scientific">Streptacidiphilus pinicola</name>
    <dbReference type="NCBI Taxonomy" id="2219663"/>
    <lineage>
        <taxon>Bacteria</taxon>
        <taxon>Bacillati</taxon>
        <taxon>Actinomycetota</taxon>
        <taxon>Actinomycetes</taxon>
        <taxon>Kitasatosporales</taxon>
        <taxon>Streptomycetaceae</taxon>
        <taxon>Streptacidiphilus</taxon>
    </lineage>
</organism>